<organism evidence="17 18">
    <name type="scientific">Billgrantia sulfidoxydans</name>
    <dbReference type="NCBI Taxonomy" id="2733484"/>
    <lineage>
        <taxon>Bacteria</taxon>
        <taxon>Pseudomonadati</taxon>
        <taxon>Pseudomonadota</taxon>
        <taxon>Gammaproteobacteria</taxon>
        <taxon>Oceanospirillales</taxon>
        <taxon>Halomonadaceae</taxon>
        <taxon>Billgrantia</taxon>
    </lineage>
</organism>
<evidence type="ECO:0000256" key="7">
    <source>
        <dbReference type="ARBA" id="ARBA00022692"/>
    </source>
</evidence>
<evidence type="ECO:0000256" key="13">
    <source>
        <dbReference type="SAM" id="MobiDB-lite"/>
    </source>
</evidence>
<feature type="domain" description="Flagellar M-ring N-terminal" evidence="15">
    <location>
        <begin position="57"/>
        <end position="231"/>
    </location>
</feature>
<keyword evidence="6" id="KW-1003">Cell membrane</keyword>
<evidence type="ECO:0000259" key="16">
    <source>
        <dbReference type="Pfam" id="PF08345"/>
    </source>
</evidence>
<accession>A0ABX7W4R7</accession>
<evidence type="ECO:0000256" key="14">
    <source>
        <dbReference type="SAM" id="Phobius"/>
    </source>
</evidence>
<evidence type="ECO:0000259" key="15">
    <source>
        <dbReference type="Pfam" id="PF01514"/>
    </source>
</evidence>
<keyword evidence="17" id="KW-0969">Cilium</keyword>
<evidence type="ECO:0000256" key="3">
    <source>
        <dbReference type="ARBA" id="ARBA00004651"/>
    </source>
</evidence>
<dbReference type="PRINTS" id="PR01009">
    <property type="entry name" value="FLGMRINGFLIF"/>
</dbReference>
<evidence type="ECO:0000256" key="11">
    <source>
        <dbReference type="ARBA" id="ARBA00025936"/>
    </source>
</evidence>
<proteinExistence type="inferred from homology"/>
<keyword evidence="10 12" id="KW-0975">Bacterial flagellum</keyword>
<dbReference type="InterPro" id="IPR006182">
    <property type="entry name" value="FliF_N_dom"/>
</dbReference>
<comment type="function">
    <text evidence="1 12">The M ring may be actively involved in energy transduction.</text>
</comment>
<dbReference type="Gene3D" id="3.30.300.30">
    <property type="match status" value="1"/>
</dbReference>
<feature type="domain" description="Flagellar M-ring C-terminal" evidence="16">
    <location>
        <begin position="263"/>
        <end position="445"/>
    </location>
</feature>
<dbReference type="PANTHER" id="PTHR30046">
    <property type="entry name" value="FLAGELLAR M-RING PROTEIN"/>
    <property type="match status" value="1"/>
</dbReference>
<evidence type="ECO:0000313" key="18">
    <source>
        <dbReference type="Proteomes" id="UP000671868"/>
    </source>
</evidence>
<evidence type="ECO:0000256" key="9">
    <source>
        <dbReference type="ARBA" id="ARBA00023136"/>
    </source>
</evidence>
<comment type="subcellular location">
    <subcellularLocation>
        <location evidence="2 12">Bacterial flagellum basal body</location>
    </subcellularLocation>
    <subcellularLocation>
        <location evidence="3">Cell membrane</location>
        <topology evidence="3">Multi-pass membrane protein</topology>
    </subcellularLocation>
</comment>
<evidence type="ECO:0000256" key="12">
    <source>
        <dbReference type="PIRNR" id="PIRNR004862"/>
    </source>
</evidence>
<dbReference type="Pfam" id="PF08345">
    <property type="entry name" value="YscJ_FliF_C"/>
    <property type="match status" value="1"/>
</dbReference>
<feature type="region of interest" description="Disordered" evidence="13">
    <location>
        <begin position="521"/>
        <end position="549"/>
    </location>
</feature>
<sequence length="578" mass="63415">MSNGATTQERQASPGSGSSAALLERLQQQFRGNPLIAVLIGGAAMIAIVVALLMWAREPEYRVLYSNLTEADGGRIISELDSRGVPYRFSEGGTALLVPGDSVHSLRLQLAEQGLPRGGNVGFELMDSQAFGVSQFAEQVNYQRGLEGELSRSIESLGPVERARVHLAMAKSSVFVRDREPAKASIIVTLEPGRVMGESQVAAIVHMVSSSVPDLAAENVTVVDHSGRMLSMPNSQGRGLDATQLDYIAEVERSFQQRIENILAPILGRDSISAQVAAQIDFSRREETSERYGPNQPPNEAAVRSRQTSLSYNGDDGVARGIPGALSNTPPGVAPSPIELQTDEEGELTEEAEQSLRALNNLSQDDVINYEVDRNVQHIQHRQGQVTRLTAAVVVDYREERDENGEWQRVALSEAEIAQIERLVRQAIGFSQARGDAIEVVNSPFSRVVEESEELEWWQSPEIHALALTVGRYLLVALGILLGYLLILRPLIKRHTERPVLAAAPGTGLQVRVGDDAEASEGELQAAGGEDDELRPYQKPKRKRRSSAYEDHLAELRELAQEDPRMIAMIVRSWMNKE</sequence>
<reference evidence="17 18" key="1">
    <citation type="journal article" date="2021" name="Front. Microbiol.">
        <title>Aerobic Denitrification and Heterotrophic Sulfur Oxidation in the Genus Halomonas Revealed by Six Novel Species Characterizations and Genome-Based Analysis.</title>
        <authorList>
            <person name="Wang L."/>
            <person name="Shao Z."/>
        </authorList>
    </citation>
    <scope>NUCLEOTIDE SEQUENCE [LARGE SCALE GENOMIC DNA]</scope>
    <source>
        <strain evidence="17 18">MCCC 1A11059</strain>
    </source>
</reference>
<dbReference type="Pfam" id="PF01514">
    <property type="entry name" value="YscJ_FliF"/>
    <property type="match status" value="1"/>
</dbReference>
<dbReference type="InterPro" id="IPR043427">
    <property type="entry name" value="YscJ/FliF"/>
</dbReference>
<dbReference type="PANTHER" id="PTHR30046:SF0">
    <property type="entry name" value="FLAGELLAR M-RING PROTEIN"/>
    <property type="match status" value="1"/>
</dbReference>
<keyword evidence="9 14" id="KW-0472">Membrane</keyword>
<keyword evidence="17" id="KW-0282">Flagellum</keyword>
<keyword evidence="17" id="KW-0966">Cell projection</keyword>
<evidence type="ECO:0000256" key="10">
    <source>
        <dbReference type="ARBA" id="ARBA00023143"/>
    </source>
</evidence>
<feature type="transmembrane region" description="Helical" evidence="14">
    <location>
        <begin position="35"/>
        <end position="56"/>
    </location>
</feature>
<feature type="transmembrane region" description="Helical" evidence="14">
    <location>
        <begin position="470"/>
        <end position="488"/>
    </location>
</feature>
<evidence type="ECO:0000256" key="2">
    <source>
        <dbReference type="ARBA" id="ARBA00004117"/>
    </source>
</evidence>
<dbReference type="InterPro" id="IPR013556">
    <property type="entry name" value="Flag_M-ring_C"/>
</dbReference>
<keyword evidence="7 14" id="KW-0812">Transmembrane</keyword>
<keyword evidence="18" id="KW-1185">Reference proteome</keyword>
<dbReference type="Proteomes" id="UP000671868">
    <property type="component" value="Chromosome"/>
</dbReference>
<dbReference type="EMBL" id="CP053381">
    <property type="protein sequence ID" value="QTP55388.1"/>
    <property type="molecule type" value="Genomic_DNA"/>
</dbReference>
<name>A0ABX7W4R7_9GAMM</name>
<evidence type="ECO:0000256" key="5">
    <source>
        <dbReference type="ARBA" id="ARBA00017949"/>
    </source>
</evidence>
<comment type="similarity">
    <text evidence="4 12">Belongs to the FliF family.</text>
</comment>
<dbReference type="RefSeq" id="WP_209537562.1">
    <property type="nucleotide sequence ID" value="NZ_CP053381.1"/>
</dbReference>
<gene>
    <name evidence="17" type="primary">fliF</name>
    <name evidence="17" type="ORF">HNO51_12250</name>
</gene>
<dbReference type="InterPro" id="IPR045851">
    <property type="entry name" value="AMP-bd_C_sf"/>
</dbReference>
<comment type="subunit">
    <text evidence="11">The basal body constitutes a major portion of the flagellar organelle and consists of four rings (L,P,S, and M) mounted on a central rod. The M ring is integral to the inner membrane of the cell and may be connected to the flagellar rod via the S ring. The S (supramembrane ring) lies just distal to the M ring. The L and P rings lie in the outer membrane and the periplasmic space, respectively.</text>
</comment>
<protein>
    <recommendedName>
        <fullName evidence="5 12">Flagellar M-ring protein</fullName>
    </recommendedName>
</protein>
<evidence type="ECO:0000256" key="8">
    <source>
        <dbReference type="ARBA" id="ARBA00022989"/>
    </source>
</evidence>
<evidence type="ECO:0000313" key="17">
    <source>
        <dbReference type="EMBL" id="QTP55388.1"/>
    </source>
</evidence>
<dbReference type="NCBIfam" id="TIGR00206">
    <property type="entry name" value="fliF"/>
    <property type="match status" value="1"/>
</dbReference>
<evidence type="ECO:0000256" key="6">
    <source>
        <dbReference type="ARBA" id="ARBA00022475"/>
    </source>
</evidence>
<evidence type="ECO:0000256" key="1">
    <source>
        <dbReference type="ARBA" id="ARBA00003820"/>
    </source>
</evidence>
<dbReference type="InterPro" id="IPR000067">
    <property type="entry name" value="FlgMring_FliF"/>
</dbReference>
<dbReference type="PIRSF" id="PIRSF004862">
    <property type="entry name" value="FliF"/>
    <property type="match status" value="1"/>
</dbReference>
<evidence type="ECO:0000256" key="4">
    <source>
        <dbReference type="ARBA" id="ARBA00007971"/>
    </source>
</evidence>
<keyword evidence="8 14" id="KW-1133">Transmembrane helix</keyword>
<feature type="region of interest" description="Disordered" evidence="13">
    <location>
        <begin position="284"/>
        <end position="338"/>
    </location>
</feature>